<feature type="transmembrane region" description="Helical" evidence="2">
    <location>
        <begin position="32"/>
        <end position="49"/>
    </location>
</feature>
<dbReference type="OrthoDB" id="498565at2759"/>
<dbReference type="GeneID" id="9832271"/>
<dbReference type="SUPFAM" id="SSF52540">
    <property type="entry name" value="P-loop containing nucleoside triphosphate hydrolases"/>
    <property type="match status" value="1"/>
</dbReference>
<keyword evidence="2" id="KW-0472">Membrane</keyword>
<protein>
    <recommendedName>
        <fullName evidence="1">Sulfotransferase</fullName>
        <ecNumber evidence="1">2.8.2.-</ecNumber>
    </recommendedName>
</protein>
<dbReference type="KEGG" id="ota:OT_ostta10g01040"/>
<evidence type="ECO:0000313" key="5">
    <source>
        <dbReference type="Proteomes" id="UP000009170"/>
    </source>
</evidence>
<dbReference type="InterPro" id="IPR027417">
    <property type="entry name" value="P-loop_NTPase"/>
</dbReference>
<evidence type="ECO:0000259" key="3">
    <source>
        <dbReference type="Pfam" id="PF00685"/>
    </source>
</evidence>
<keyword evidence="5" id="KW-1185">Reference proteome</keyword>
<dbReference type="Gene3D" id="3.40.50.300">
    <property type="entry name" value="P-loop containing nucleotide triphosphate hydrolases"/>
    <property type="match status" value="1"/>
</dbReference>
<reference evidence="4 5" key="2">
    <citation type="journal article" date="2014" name="BMC Genomics">
        <title>An improved genome of the model marine alga Ostreococcus tauri unfolds by assessing Illumina de novo assemblies.</title>
        <authorList>
            <person name="Blanc-Mathieu R."/>
            <person name="Verhelst B."/>
            <person name="Derelle E."/>
            <person name="Rombauts S."/>
            <person name="Bouget F.Y."/>
            <person name="Carre I."/>
            <person name="Chateau A."/>
            <person name="Eyre-Walker A."/>
            <person name="Grimsley N."/>
            <person name="Moreau H."/>
            <person name="Piegu B."/>
            <person name="Rivals E."/>
            <person name="Schackwitz W."/>
            <person name="Van de Peer Y."/>
            <person name="Piganeau G."/>
        </authorList>
    </citation>
    <scope>NUCLEOTIDE SEQUENCE [LARGE SCALE GENOMIC DNA]</scope>
    <source>
        <strain evidence="5">OTTH 0595 / CCAP 157/2 / RCC745</strain>
    </source>
</reference>
<dbReference type="InterPro" id="IPR000863">
    <property type="entry name" value="Sulfotransferase_dom"/>
</dbReference>
<dbReference type="RefSeq" id="XP_003081538.2">
    <property type="nucleotide sequence ID" value="XM_003081490.2"/>
</dbReference>
<dbReference type="GO" id="GO:0008146">
    <property type="term" value="F:sulfotransferase activity"/>
    <property type="evidence" value="ECO:0007669"/>
    <property type="project" value="InterPro"/>
</dbReference>
<sequence>MIRPRRRPSTDGVDGDGTALERARARANAGRLRSAMLGSAVAVVLYGAAGRWGGAARRGAEAEFVSDDAAAYAYGTATEEFSGMKLDAFARALSRVVIADVGAEMGEAPRTSGAAPRRRADGFVRVVATHHKTGTALMRDVLETISRNYSFFDVRAAEDRAERSSEEEDETSRSMFTNADIVFDYHFGKRLPKYLISDARERSLESIISTSNALDYRIVHVVRNPPDVIVSGAAYHRRAPLDENWLTPFADVLSNATPKVAISAEMSFSDDELRMLALAHVECAVDRKCLNVRLEELESNFDAVLARALLFLEFPSSKVRTMVRAASVHDMKQWSDDELRQNEHYTKKSDRSAYYRAISSDAMISETLMHLQKAMNYTVSER</sequence>
<name>A0A090N463_OSTTA</name>
<gene>
    <name evidence="4" type="ORF">OT_ostta10g01040</name>
</gene>
<comment type="similarity">
    <text evidence="1">Belongs to the sulfotransferase 1 family.</text>
</comment>
<evidence type="ECO:0000256" key="1">
    <source>
        <dbReference type="RuleBase" id="RU361155"/>
    </source>
</evidence>
<evidence type="ECO:0000313" key="4">
    <source>
        <dbReference type="EMBL" id="CEF99318.1"/>
    </source>
</evidence>
<keyword evidence="4" id="KW-0378">Hydrolase</keyword>
<proteinExistence type="inferred from homology"/>
<dbReference type="Pfam" id="PF00685">
    <property type="entry name" value="Sulfotransfer_1"/>
    <property type="match status" value="1"/>
</dbReference>
<dbReference type="EMBL" id="CAID01000010">
    <property type="protein sequence ID" value="CEF99318.1"/>
    <property type="molecule type" value="Genomic_DNA"/>
</dbReference>
<dbReference type="EC" id="2.8.2.-" evidence="1"/>
<keyword evidence="1" id="KW-0808">Transferase</keyword>
<dbReference type="InParanoid" id="A0A090N463"/>
<evidence type="ECO:0000256" key="2">
    <source>
        <dbReference type="SAM" id="Phobius"/>
    </source>
</evidence>
<keyword evidence="2" id="KW-0812">Transmembrane</keyword>
<feature type="domain" description="Sulfotransferase" evidence="3">
    <location>
        <begin position="127"/>
        <end position="339"/>
    </location>
</feature>
<dbReference type="AlphaFoldDB" id="A0A090N463"/>
<organism evidence="4 5">
    <name type="scientific">Ostreococcus tauri</name>
    <name type="common">Marine green alga</name>
    <dbReference type="NCBI Taxonomy" id="70448"/>
    <lineage>
        <taxon>Eukaryota</taxon>
        <taxon>Viridiplantae</taxon>
        <taxon>Chlorophyta</taxon>
        <taxon>Mamiellophyceae</taxon>
        <taxon>Mamiellales</taxon>
        <taxon>Bathycoccaceae</taxon>
        <taxon>Ostreococcus</taxon>
    </lineage>
</organism>
<accession>A0A090N463</accession>
<comment type="caution">
    <text evidence="4">The sequence shown here is derived from an EMBL/GenBank/DDBJ whole genome shotgun (WGS) entry which is preliminary data.</text>
</comment>
<keyword evidence="2" id="KW-1133">Transmembrane helix</keyword>
<dbReference type="GO" id="GO:0016787">
    <property type="term" value="F:hydrolase activity"/>
    <property type="evidence" value="ECO:0007669"/>
    <property type="project" value="UniProtKB-KW"/>
</dbReference>
<reference evidence="5" key="1">
    <citation type="journal article" date="2006" name="Proc. Natl. Acad. Sci. U.S.A.">
        <title>Genome analysis of the smallest free-living eukaryote Ostreococcus tauri unveils many unique features.</title>
        <authorList>
            <person name="Derelle E."/>
            <person name="Ferraz C."/>
            <person name="Rombauts S."/>
            <person name="Rouze P."/>
            <person name="Worden A.Z."/>
            <person name="Robbens S."/>
            <person name="Partensky F."/>
            <person name="Degroeve S."/>
            <person name="Echeynie S."/>
            <person name="Cooke R."/>
            <person name="Saeys Y."/>
            <person name="Wuyts J."/>
            <person name="Jabbari K."/>
            <person name="Bowler C."/>
            <person name="Panaud O."/>
            <person name="Piegu B."/>
            <person name="Ball S.G."/>
            <person name="Ral J.-P."/>
            <person name="Bouget F.-Y."/>
            <person name="Piganeau G."/>
            <person name="De Baets B."/>
            <person name="Picard A."/>
            <person name="Delseny M."/>
            <person name="Demaille J."/>
            <person name="Van de Peer Y."/>
            <person name="Moreau H."/>
        </authorList>
    </citation>
    <scope>NUCLEOTIDE SEQUENCE [LARGE SCALE GENOMIC DNA]</scope>
    <source>
        <strain evidence="5">OTTH 0595 / CCAP 157/2 / RCC745</strain>
    </source>
</reference>
<dbReference type="Proteomes" id="UP000009170">
    <property type="component" value="Unassembled WGS sequence"/>
</dbReference>